<evidence type="ECO:0000313" key="1">
    <source>
        <dbReference type="EMBL" id="QPR74598.1"/>
    </source>
</evidence>
<gene>
    <name evidence="2" type="ORF">CHCC16736_1869</name>
    <name evidence="1" type="ORF">I6G80_10235</name>
</gene>
<dbReference type="Proteomes" id="UP000435910">
    <property type="component" value="Unassembled WGS sequence"/>
</dbReference>
<reference evidence="1 4" key="2">
    <citation type="submission" date="2020-12" db="EMBL/GenBank/DDBJ databases">
        <title>FDA dAtabase for Regulatory Grade micrObial Sequences (FDA-ARGOS): Supporting development and validation of Infectious Disease Dx tests.</title>
        <authorList>
            <person name="Nelson B."/>
            <person name="Plummer A."/>
            <person name="Tallon L."/>
            <person name="Sadzewicz L."/>
            <person name="Zhao X."/>
            <person name="Boylan J."/>
            <person name="Ott S."/>
            <person name="Bowen H."/>
            <person name="Vavikolanu K."/>
            <person name="Mehta A."/>
            <person name="Aluvathingal J."/>
            <person name="Nadendla S."/>
            <person name="Myers T."/>
            <person name="Yan Y."/>
            <person name="Sichtig H."/>
        </authorList>
    </citation>
    <scope>NUCLEOTIDE SEQUENCE [LARGE SCALE GENOMIC DNA]</scope>
    <source>
        <strain evidence="1 4">FDAARGOS_923</strain>
    </source>
</reference>
<evidence type="ECO:0000313" key="2">
    <source>
        <dbReference type="EMBL" id="TWL34089.1"/>
    </source>
</evidence>
<dbReference type="GeneID" id="92860375"/>
<name>A0A1Y0YRG5_BACLI</name>
<reference evidence="2 3" key="1">
    <citation type="submission" date="2019-06" db="EMBL/GenBank/DDBJ databases">
        <title>Genome sequence analysis of &gt;100 Bacillus licheniformis strains suggests intrinsic resistance to this species.</title>
        <authorList>
            <person name="Wels M."/>
            <person name="Siezen R.J."/>
            <person name="Johansen E."/>
            <person name="Stuer-Lauridsen B."/>
            <person name="Bjerre K."/>
            <person name="Nielsen B.K.K."/>
        </authorList>
    </citation>
    <scope>NUCLEOTIDE SEQUENCE [LARGE SCALE GENOMIC DNA]</scope>
    <source>
        <strain evidence="2 3">BAC-16736</strain>
    </source>
</reference>
<evidence type="ECO:0000313" key="3">
    <source>
        <dbReference type="Proteomes" id="UP000435910"/>
    </source>
</evidence>
<sequence length="133" mass="15745">MIVIILRLALLALLVYVVYRAVQFLGSPDRRLKSAQAKKHFYVLDEQKNTRKNLKLTFKGVLFEGEKHIPSKDHPLFIHTIFVWTEAPEEKLSSFTEEDFAELEENIKEHYPDCKIDWDSNIQKWKNKKAEEQ</sequence>
<dbReference type="RefSeq" id="WP_009329349.1">
    <property type="nucleotide sequence ID" value="NZ_BEXU01000032.1"/>
</dbReference>
<proteinExistence type="predicted"/>
<organism evidence="2 3">
    <name type="scientific">Bacillus licheniformis</name>
    <dbReference type="NCBI Taxonomy" id="1402"/>
    <lineage>
        <taxon>Bacteria</taxon>
        <taxon>Bacillati</taxon>
        <taxon>Bacillota</taxon>
        <taxon>Bacilli</taxon>
        <taxon>Bacillales</taxon>
        <taxon>Bacillaceae</taxon>
        <taxon>Bacillus</taxon>
    </lineage>
</organism>
<protein>
    <submittedName>
        <fullName evidence="1 2">sigma-W pathway protein YsdB</fullName>
    </submittedName>
</protein>
<dbReference type="OMA" id="YKGVMFE"/>
<accession>A0A1Y0YRG5</accession>
<evidence type="ECO:0000313" key="4">
    <source>
        <dbReference type="Proteomes" id="UP000595038"/>
    </source>
</evidence>
<dbReference type="EMBL" id="CP065647">
    <property type="protein sequence ID" value="QPR74598.1"/>
    <property type="molecule type" value="Genomic_DNA"/>
</dbReference>
<dbReference type="EMBL" id="NILC01000001">
    <property type="protein sequence ID" value="TWL34089.1"/>
    <property type="molecule type" value="Genomic_DNA"/>
</dbReference>
<dbReference type="Proteomes" id="UP000595038">
    <property type="component" value="Chromosome"/>
</dbReference>
<dbReference type="AlphaFoldDB" id="A0A1Y0YRG5"/>